<proteinExistence type="predicted"/>
<dbReference type="PANTHER" id="PTHR35393:SF1">
    <property type="entry name" value="SNOAL-LIKE DOMAIN-CONTAINING PROTEIN"/>
    <property type="match status" value="1"/>
</dbReference>
<keyword evidence="1" id="KW-1133">Transmembrane helix</keyword>
<keyword evidence="1" id="KW-0812">Transmembrane</keyword>
<dbReference type="Proteomes" id="UP000738349">
    <property type="component" value="Unassembled WGS sequence"/>
</dbReference>
<keyword evidence="4" id="KW-1185">Reference proteome</keyword>
<comment type="caution">
    <text evidence="3">The sequence shown here is derived from an EMBL/GenBank/DDBJ whole genome shotgun (WGS) entry which is preliminary data.</text>
</comment>
<dbReference type="InterPro" id="IPR057514">
    <property type="entry name" value="NTF2_SigF"/>
</dbReference>
<evidence type="ECO:0000256" key="1">
    <source>
        <dbReference type="SAM" id="Phobius"/>
    </source>
</evidence>
<feature type="transmembrane region" description="Helical" evidence="1">
    <location>
        <begin position="192"/>
        <end position="210"/>
    </location>
</feature>
<reference evidence="3" key="1">
    <citation type="journal article" date="2021" name="Nat. Commun.">
        <title>Genetic determinants of endophytism in the Arabidopsis root mycobiome.</title>
        <authorList>
            <person name="Mesny F."/>
            <person name="Miyauchi S."/>
            <person name="Thiergart T."/>
            <person name="Pickel B."/>
            <person name="Atanasova L."/>
            <person name="Karlsson M."/>
            <person name="Huettel B."/>
            <person name="Barry K.W."/>
            <person name="Haridas S."/>
            <person name="Chen C."/>
            <person name="Bauer D."/>
            <person name="Andreopoulos W."/>
            <person name="Pangilinan J."/>
            <person name="LaButti K."/>
            <person name="Riley R."/>
            <person name="Lipzen A."/>
            <person name="Clum A."/>
            <person name="Drula E."/>
            <person name="Henrissat B."/>
            <person name="Kohler A."/>
            <person name="Grigoriev I.V."/>
            <person name="Martin F.M."/>
            <person name="Hacquard S."/>
        </authorList>
    </citation>
    <scope>NUCLEOTIDE SEQUENCE</scope>
    <source>
        <strain evidence="3">MPI-CAGE-AT-0147</strain>
    </source>
</reference>
<evidence type="ECO:0000313" key="3">
    <source>
        <dbReference type="EMBL" id="KAH7170079.1"/>
    </source>
</evidence>
<dbReference type="EMBL" id="JAGMUV010000002">
    <property type="protein sequence ID" value="KAH7170079.1"/>
    <property type="molecule type" value="Genomic_DNA"/>
</dbReference>
<gene>
    <name evidence="3" type="ORF">EDB81DRAFT_908524</name>
</gene>
<feature type="domain" description="SigF-like NTF2-like" evidence="2">
    <location>
        <begin position="1"/>
        <end position="126"/>
    </location>
</feature>
<feature type="domain" description="SigF-like NTF2-like" evidence="2">
    <location>
        <begin position="154"/>
        <end position="197"/>
    </location>
</feature>
<dbReference type="OrthoDB" id="2344312at2759"/>
<dbReference type="AlphaFoldDB" id="A0A9P9FPN5"/>
<protein>
    <recommendedName>
        <fullName evidence="2">SigF-like NTF2-like domain-containing protein</fullName>
    </recommendedName>
</protein>
<dbReference type="Pfam" id="PF24840">
    <property type="entry name" value="NTF2_SigF"/>
    <property type="match status" value="2"/>
</dbReference>
<sequence>MEFPAKEIPGVIKALAQGSPEQQAVILSHYFLPNASFLHPRSRVPSISKGSASLSSGIDSLWMVLAIYRWYRKLSPHMDIKVDSATFDQQSGLLSVSLRQTFSMWCIPVYKAPVRLISVLQLTQITSSPTLESQERFGSTNRSSIAPSNGFNRPKYYIASQEDLYPVTDCMQFLLPGLGPFLWLVWQLYSAWLFMMGSLLFLPLYLLLNLRPWGKSKSKSK</sequence>
<evidence type="ECO:0000259" key="2">
    <source>
        <dbReference type="Pfam" id="PF24840"/>
    </source>
</evidence>
<keyword evidence="1" id="KW-0472">Membrane</keyword>
<accession>A0A9P9FPN5</accession>
<evidence type="ECO:0000313" key="4">
    <source>
        <dbReference type="Proteomes" id="UP000738349"/>
    </source>
</evidence>
<name>A0A9P9FPN5_9HYPO</name>
<dbReference type="PANTHER" id="PTHR35393">
    <property type="entry name" value="CHROMOSOME 1, WHOLE GENOME SHOTGUN SEQUENCE"/>
    <property type="match status" value="1"/>
</dbReference>
<organism evidence="3 4">
    <name type="scientific">Dactylonectria macrodidyma</name>
    <dbReference type="NCBI Taxonomy" id="307937"/>
    <lineage>
        <taxon>Eukaryota</taxon>
        <taxon>Fungi</taxon>
        <taxon>Dikarya</taxon>
        <taxon>Ascomycota</taxon>
        <taxon>Pezizomycotina</taxon>
        <taxon>Sordariomycetes</taxon>
        <taxon>Hypocreomycetidae</taxon>
        <taxon>Hypocreales</taxon>
        <taxon>Nectriaceae</taxon>
        <taxon>Dactylonectria</taxon>
    </lineage>
</organism>